<organism evidence="2">
    <name type="scientific">freshwater metagenome</name>
    <dbReference type="NCBI Taxonomy" id="449393"/>
    <lineage>
        <taxon>unclassified sequences</taxon>
        <taxon>metagenomes</taxon>
        <taxon>ecological metagenomes</taxon>
    </lineage>
</organism>
<gene>
    <name evidence="1" type="ORF">UFOPK2809_00027</name>
    <name evidence="2" type="ORF">UFOPK3204_00396</name>
</gene>
<proteinExistence type="predicted"/>
<name>A0A6J6ZVZ0_9ZZZZ</name>
<dbReference type="EMBL" id="CAEZZA010000002">
    <property type="protein sequence ID" value="CAB4735951.1"/>
    <property type="molecule type" value="Genomic_DNA"/>
</dbReference>
<protein>
    <submittedName>
        <fullName evidence="2">Unannotated protein</fullName>
    </submittedName>
</protein>
<evidence type="ECO:0000313" key="1">
    <source>
        <dbReference type="EMBL" id="CAB4735951.1"/>
    </source>
</evidence>
<accession>A0A6J6ZVZ0</accession>
<dbReference type="AlphaFoldDB" id="A0A6J6ZVZ0"/>
<evidence type="ECO:0000313" key="2">
    <source>
        <dbReference type="EMBL" id="CAB4824666.1"/>
    </source>
</evidence>
<sequence>MRRSFGGASFGYLVELGRAVPRPKLGARSPSKTEQIGHQGCVLVTLVAGLLDSGAVDRHHLGARESRNELV</sequence>
<reference evidence="2" key="1">
    <citation type="submission" date="2020-05" db="EMBL/GenBank/DDBJ databases">
        <authorList>
            <person name="Chiriac C."/>
            <person name="Salcher M."/>
            <person name="Ghai R."/>
            <person name="Kavagutti S V."/>
        </authorList>
    </citation>
    <scope>NUCLEOTIDE SEQUENCE</scope>
</reference>
<dbReference type="EMBL" id="CAFABK010000011">
    <property type="protein sequence ID" value="CAB4824666.1"/>
    <property type="molecule type" value="Genomic_DNA"/>
</dbReference>